<organism evidence="1 2">
    <name type="scientific">Talaromyces rugulosus</name>
    <name type="common">Penicillium rugulosum</name>
    <dbReference type="NCBI Taxonomy" id="121627"/>
    <lineage>
        <taxon>Eukaryota</taxon>
        <taxon>Fungi</taxon>
        <taxon>Dikarya</taxon>
        <taxon>Ascomycota</taxon>
        <taxon>Pezizomycotina</taxon>
        <taxon>Eurotiomycetes</taxon>
        <taxon>Eurotiomycetidae</taxon>
        <taxon>Eurotiales</taxon>
        <taxon>Trichocomaceae</taxon>
        <taxon>Talaromyces</taxon>
        <taxon>Talaromyces sect. Islandici</taxon>
    </lineage>
</organism>
<dbReference type="GeneID" id="55990586"/>
<dbReference type="PANTHER" id="PTHR36124:SF1">
    <property type="entry name" value="ER-BOUND OXYGENASE MPAB_MPAB'_RUBBER OXYGENASE CATALYTIC DOMAIN-CONTAINING PROTEIN"/>
    <property type="match status" value="1"/>
</dbReference>
<dbReference type="OrthoDB" id="545169at2759"/>
<proteinExistence type="predicted"/>
<dbReference type="KEGG" id="trg:TRUGW13939_03080"/>
<dbReference type="AlphaFoldDB" id="A0A7H8QRA0"/>
<protein>
    <recommendedName>
        <fullName evidence="3">ER-bound oxygenase mpaB/mpaB'/Rubber oxygenase catalytic domain-containing protein</fullName>
    </recommendedName>
</protein>
<dbReference type="EMBL" id="CP055899">
    <property type="protein sequence ID" value="QKX55981.1"/>
    <property type="molecule type" value="Genomic_DNA"/>
</dbReference>
<dbReference type="GO" id="GO:0016491">
    <property type="term" value="F:oxidoreductase activity"/>
    <property type="evidence" value="ECO:0007669"/>
    <property type="project" value="InterPro"/>
</dbReference>
<reference evidence="2" key="1">
    <citation type="submission" date="2020-06" db="EMBL/GenBank/DDBJ databases">
        <title>A chromosome-scale genome assembly of Talaromyces rugulosus W13939.</title>
        <authorList>
            <person name="Wang B."/>
            <person name="Guo L."/>
            <person name="Ye K."/>
            <person name="Wang L."/>
        </authorList>
    </citation>
    <scope>NUCLEOTIDE SEQUENCE [LARGE SCALE GENOMIC DNA]</scope>
    <source>
        <strain evidence="2">W13939</strain>
    </source>
</reference>
<dbReference type="RefSeq" id="XP_035342159.1">
    <property type="nucleotide sequence ID" value="XM_035486266.1"/>
</dbReference>
<name>A0A7H8QRA0_TALRU</name>
<accession>A0A7H8QRA0</accession>
<dbReference type="Proteomes" id="UP000509510">
    <property type="component" value="Chromosome II"/>
</dbReference>
<sequence length="442" mass="51013">MAALLNDSSSWPLSAVGASSSWLQSTGHFLSADLKFPSMWITRDAVPYVSSVVLAYLLLVRVLRFRRINKLQQRFSLASMTDEEAWEIQKVMAQLEFPFLYEKSLQFALFRTYGIPTISKTLTKTQQFANAQFSFKRYADTVVLIGEFTAHHPTSTRAQTAIARTNYIHSQYRQSGAILPEDMLYTLSLFATEPIRFIDQYEWRQATDVERCAMGVFWKSIGDAMDIDYSDYLPSAASGFRDGIHWLEEITAWAQEYEKKAMVPAQTNRDTADQTTAVLTYVLPPKLKFLGEWFVSYMMDDRLRKAMLYEPAPALSQLFFAGTLALRRLTLRHLSLPRPYFLRVENYTEDPDPKTKTYYMLNWSAQPYYIKPTLWNRWLSPSALFFRILGLPVPGDEGDKYSPSGYHLDNVGPRRFENKGQDFMEKQMKDLKGMRKGGCPFH</sequence>
<dbReference type="InterPro" id="IPR046366">
    <property type="entry name" value="MPAB"/>
</dbReference>
<evidence type="ECO:0000313" key="1">
    <source>
        <dbReference type="EMBL" id="QKX55981.1"/>
    </source>
</evidence>
<evidence type="ECO:0000313" key="2">
    <source>
        <dbReference type="Proteomes" id="UP000509510"/>
    </source>
</evidence>
<keyword evidence="2" id="KW-1185">Reference proteome</keyword>
<gene>
    <name evidence="1" type="ORF">TRUGW13939_03080</name>
</gene>
<evidence type="ECO:0008006" key="3">
    <source>
        <dbReference type="Google" id="ProtNLM"/>
    </source>
</evidence>
<dbReference type="PANTHER" id="PTHR36124">
    <property type="match status" value="1"/>
</dbReference>